<dbReference type="Proteomes" id="UP001154420">
    <property type="component" value="Unassembled WGS sequence"/>
</dbReference>
<keyword evidence="8" id="KW-0175">Coiled coil</keyword>
<feature type="transmembrane region" description="Helical" evidence="9">
    <location>
        <begin position="12"/>
        <end position="40"/>
    </location>
</feature>
<dbReference type="PANTHER" id="PTHR45453:SF3">
    <property type="entry name" value="HISTIDINE KINASE"/>
    <property type="match status" value="1"/>
</dbReference>
<dbReference type="InterPro" id="IPR005467">
    <property type="entry name" value="His_kinase_dom"/>
</dbReference>
<sequence length="467" mass="52557">MIKKIKSKLSVKVFLITSILMVACCSVTYLCIAHFAPYIYSHDLAEVKELADMLSEELSHIPKEEVQYFIQGYNDILTKQYDDEFAFHLFQSSGNEIALSDLNEFTGNKIDDYKNTDTTEAYKISFADSTEAYILLLAKNTNKESQVVLALQKTLPILSVAILLISVIVAFFYTWYMTKPIKKISKLSKQMADMDFSGLCPTNRTDEIGVLSHSLNDLSKKLAAALSELQEANQKLQADIDMERRLEKQRVEFFAAASHELKTPITIIKGQLQGMLYQVGRYKDRETYLAQSLEITDTLGKMVQELLTISRLDTPGYTCKKSNLNLSNFIIDRVTAFEDLFMQKDLTVEQSISPEVYILGDMQLLQKALDNLLGNAAAYSGAGNQVLIKLWKETETTTFTIENTGAHIPDEAISRLFEPFYRVDQSRNKQTGGTGLGLYIVKTILDLHGAKIEIANTIQGVIVSVQF</sequence>
<dbReference type="InterPro" id="IPR003594">
    <property type="entry name" value="HATPase_dom"/>
</dbReference>
<evidence type="ECO:0000313" key="12">
    <source>
        <dbReference type="EMBL" id="NBJ95527.1"/>
    </source>
</evidence>
<dbReference type="SUPFAM" id="SSF158472">
    <property type="entry name" value="HAMP domain-like"/>
    <property type="match status" value="1"/>
</dbReference>
<dbReference type="AlphaFoldDB" id="A0A9X5BML3"/>
<dbReference type="SMART" id="SM00387">
    <property type="entry name" value="HATPase_c"/>
    <property type="match status" value="1"/>
</dbReference>
<keyword evidence="9" id="KW-1133">Transmembrane helix</keyword>
<dbReference type="SUPFAM" id="SSF55874">
    <property type="entry name" value="ATPase domain of HSP90 chaperone/DNA topoisomerase II/histidine kinase"/>
    <property type="match status" value="1"/>
</dbReference>
<dbReference type="Gene3D" id="1.10.287.130">
    <property type="match status" value="1"/>
</dbReference>
<dbReference type="Gene3D" id="3.30.565.10">
    <property type="entry name" value="Histidine kinase-like ATPase, C-terminal domain"/>
    <property type="match status" value="1"/>
</dbReference>
<dbReference type="InterPro" id="IPR003661">
    <property type="entry name" value="HisK_dim/P_dom"/>
</dbReference>
<dbReference type="EC" id="2.7.13.3" evidence="3"/>
<dbReference type="InterPro" id="IPR036097">
    <property type="entry name" value="HisK_dim/P_sf"/>
</dbReference>
<evidence type="ECO:0000256" key="8">
    <source>
        <dbReference type="SAM" id="Coils"/>
    </source>
</evidence>
<evidence type="ECO:0000256" key="2">
    <source>
        <dbReference type="ARBA" id="ARBA00004370"/>
    </source>
</evidence>
<feature type="domain" description="HAMP" evidence="11">
    <location>
        <begin position="175"/>
        <end position="227"/>
    </location>
</feature>
<accession>A0A9X5BML3</accession>
<dbReference type="GO" id="GO:0000155">
    <property type="term" value="F:phosphorelay sensor kinase activity"/>
    <property type="evidence" value="ECO:0007669"/>
    <property type="project" value="InterPro"/>
</dbReference>
<evidence type="ECO:0000313" key="13">
    <source>
        <dbReference type="Proteomes" id="UP001154420"/>
    </source>
</evidence>
<dbReference type="Pfam" id="PF00672">
    <property type="entry name" value="HAMP"/>
    <property type="match status" value="1"/>
</dbReference>
<dbReference type="OrthoDB" id="9762826at2"/>
<evidence type="ECO:0000256" key="9">
    <source>
        <dbReference type="SAM" id="Phobius"/>
    </source>
</evidence>
<dbReference type="Gene3D" id="6.10.340.10">
    <property type="match status" value="1"/>
</dbReference>
<dbReference type="GO" id="GO:0004721">
    <property type="term" value="F:phosphoprotein phosphatase activity"/>
    <property type="evidence" value="ECO:0007669"/>
    <property type="project" value="TreeGrafter"/>
</dbReference>
<dbReference type="SMART" id="SM00388">
    <property type="entry name" value="HisKA"/>
    <property type="match status" value="1"/>
</dbReference>
<dbReference type="GO" id="GO:0005886">
    <property type="term" value="C:plasma membrane"/>
    <property type="evidence" value="ECO:0007669"/>
    <property type="project" value="TreeGrafter"/>
</dbReference>
<reference evidence="12" key="1">
    <citation type="submission" date="2018-09" db="EMBL/GenBank/DDBJ databases">
        <title>Murine metabolic-syndrome-specific gut microbial biobank.</title>
        <authorList>
            <person name="Liu C."/>
        </authorList>
    </citation>
    <scope>NUCLEOTIDE SEQUENCE</scope>
    <source>
        <strain evidence="12">D42-62</strain>
    </source>
</reference>
<dbReference type="PROSITE" id="PS50885">
    <property type="entry name" value="HAMP"/>
    <property type="match status" value="1"/>
</dbReference>
<dbReference type="InterPro" id="IPR036890">
    <property type="entry name" value="HATPase_C_sf"/>
</dbReference>
<dbReference type="PRINTS" id="PR00344">
    <property type="entry name" value="BCTRLSENSOR"/>
</dbReference>
<comment type="subcellular location">
    <subcellularLocation>
        <location evidence="2">Membrane</location>
    </subcellularLocation>
</comment>
<feature type="coiled-coil region" evidence="8">
    <location>
        <begin position="215"/>
        <end position="249"/>
    </location>
</feature>
<dbReference type="RefSeq" id="WP_160562402.1">
    <property type="nucleotide sequence ID" value="NZ_QZDT01000106.1"/>
</dbReference>
<keyword evidence="4" id="KW-0597">Phosphoprotein</keyword>
<name>A0A9X5BML3_9FIRM</name>
<keyword evidence="5" id="KW-0808">Transferase</keyword>
<dbReference type="Pfam" id="PF02518">
    <property type="entry name" value="HATPase_c"/>
    <property type="match status" value="1"/>
</dbReference>
<dbReference type="GO" id="GO:0016036">
    <property type="term" value="P:cellular response to phosphate starvation"/>
    <property type="evidence" value="ECO:0007669"/>
    <property type="project" value="TreeGrafter"/>
</dbReference>
<evidence type="ECO:0000259" key="10">
    <source>
        <dbReference type="PROSITE" id="PS50109"/>
    </source>
</evidence>
<keyword evidence="7" id="KW-0902">Two-component regulatory system</keyword>
<dbReference type="Pfam" id="PF00512">
    <property type="entry name" value="HisKA"/>
    <property type="match status" value="1"/>
</dbReference>
<organism evidence="12 13">
    <name type="scientific">Parablautia muri</name>
    <dbReference type="NCBI Taxonomy" id="2320879"/>
    <lineage>
        <taxon>Bacteria</taxon>
        <taxon>Bacillati</taxon>
        <taxon>Bacillota</taxon>
        <taxon>Clostridia</taxon>
        <taxon>Lachnospirales</taxon>
        <taxon>Lachnospiraceae</taxon>
        <taxon>Parablautia</taxon>
    </lineage>
</organism>
<evidence type="ECO:0000256" key="7">
    <source>
        <dbReference type="ARBA" id="ARBA00023012"/>
    </source>
</evidence>
<keyword evidence="13" id="KW-1185">Reference proteome</keyword>
<comment type="caution">
    <text evidence="12">The sequence shown here is derived from an EMBL/GenBank/DDBJ whole genome shotgun (WGS) entry which is preliminary data.</text>
</comment>
<dbReference type="InterPro" id="IPR004358">
    <property type="entry name" value="Sig_transdc_His_kin-like_C"/>
</dbReference>
<dbReference type="SUPFAM" id="SSF47384">
    <property type="entry name" value="Homodimeric domain of signal transducing histidine kinase"/>
    <property type="match status" value="1"/>
</dbReference>
<proteinExistence type="predicted"/>
<dbReference type="InterPro" id="IPR003660">
    <property type="entry name" value="HAMP_dom"/>
</dbReference>
<evidence type="ECO:0000256" key="6">
    <source>
        <dbReference type="ARBA" id="ARBA00022777"/>
    </source>
</evidence>
<gene>
    <name evidence="12" type="ORF">D5281_24170</name>
</gene>
<feature type="transmembrane region" description="Helical" evidence="9">
    <location>
        <begin position="155"/>
        <end position="176"/>
    </location>
</feature>
<keyword evidence="9" id="KW-0472">Membrane</keyword>
<dbReference type="PROSITE" id="PS51257">
    <property type="entry name" value="PROKAR_LIPOPROTEIN"/>
    <property type="match status" value="1"/>
</dbReference>
<dbReference type="CDD" id="cd06225">
    <property type="entry name" value="HAMP"/>
    <property type="match status" value="1"/>
</dbReference>
<dbReference type="CDD" id="cd00082">
    <property type="entry name" value="HisKA"/>
    <property type="match status" value="1"/>
</dbReference>
<keyword evidence="9" id="KW-0812">Transmembrane</keyword>
<feature type="domain" description="Histidine kinase" evidence="10">
    <location>
        <begin position="256"/>
        <end position="467"/>
    </location>
</feature>
<evidence type="ECO:0000259" key="11">
    <source>
        <dbReference type="PROSITE" id="PS50885"/>
    </source>
</evidence>
<comment type="catalytic activity">
    <reaction evidence="1">
        <text>ATP + protein L-histidine = ADP + protein N-phospho-L-histidine.</text>
        <dbReference type="EC" id="2.7.13.3"/>
    </reaction>
</comment>
<dbReference type="InterPro" id="IPR050351">
    <property type="entry name" value="BphY/WalK/GraS-like"/>
</dbReference>
<evidence type="ECO:0000256" key="1">
    <source>
        <dbReference type="ARBA" id="ARBA00000085"/>
    </source>
</evidence>
<dbReference type="PANTHER" id="PTHR45453">
    <property type="entry name" value="PHOSPHATE REGULON SENSOR PROTEIN PHOR"/>
    <property type="match status" value="1"/>
</dbReference>
<evidence type="ECO:0000256" key="5">
    <source>
        <dbReference type="ARBA" id="ARBA00022679"/>
    </source>
</evidence>
<evidence type="ECO:0000256" key="3">
    <source>
        <dbReference type="ARBA" id="ARBA00012438"/>
    </source>
</evidence>
<protein>
    <recommendedName>
        <fullName evidence="3">histidine kinase</fullName>
        <ecNumber evidence="3">2.7.13.3</ecNumber>
    </recommendedName>
</protein>
<evidence type="ECO:0000256" key="4">
    <source>
        <dbReference type="ARBA" id="ARBA00022553"/>
    </source>
</evidence>
<dbReference type="SMART" id="SM00304">
    <property type="entry name" value="HAMP"/>
    <property type="match status" value="1"/>
</dbReference>
<dbReference type="PROSITE" id="PS50109">
    <property type="entry name" value="HIS_KIN"/>
    <property type="match status" value="1"/>
</dbReference>
<keyword evidence="6" id="KW-0418">Kinase</keyword>
<dbReference type="EMBL" id="QZDT01000106">
    <property type="protein sequence ID" value="NBJ95527.1"/>
    <property type="molecule type" value="Genomic_DNA"/>
</dbReference>